<gene>
    <name evidence="2" type="ORF">AWB78_06925</name>
</gene>
<comment type="caution">
    <text evidence="2">The sequence shown here is derived from an EMBL/GenBank/DDBJ whole genome shotgun (WGS) entry which is preliminary data.</text>
</comment>
<evidence type="ECO:0000313" key="2">
    <source>
        <dbReference type="EMBL" id="SAL04362.1"/>
    </source>
</evidence>
<reference evidence="2" key="1">
    <citation type="submission" date="2016-01" db="EMBL/GenBank/DDBJ databases">
        <authorList>
            <person name="Peeters C."/>
        </authorList>
    </citation>
    <scope>NUCLEOTIDE SEQUENCE</scope>
    <source>
        <strain evidence="2">LMG 29321</strain>
    </source>
</reference>
<evidence type="ECO:0000256" key="1">
    <source>
        <dbReference type="SAM" id="MobiDB-lite"/>
    </source>
</evidence>
<feature type="compositionally biased region" description="Polar residues" evidence="1">
    <location>
        <begin position="1"/>
        <end position="18"/>
    </location>
</feature>
<name>A0A158EBU6_9BURK</name>
<sequence length="51" mass="5444">MGSDQSRGLDSATLNDGNWPTAEDLGSGPQVLRFLLFGECMAFGDSTMMIC</sequence>
<organism evidence="2 3">
    <name type="scientific">Caballeronia calidae</name>
    <dbReference type="NCBI Taxonomy" id="1777139"/>
    <lineage>
        <taxon>Bacteria</taxon>
        <taxon>Pseudomonadati</taxon>
        <taxon>Pseudomonadota</taxon>
        <taxon>Betaproteobacteria</taxon>
        <taxon>Burkholderiales</taxon>
        <taxon>Burkholderiaceae</taxon>
        <taxon>Caballeronia</taxon>
    </lineage>
</organism>
<dbReference type="AlphaFoldDB" id="A0A158EBU6"/>
<protein>
    <submittedName>
        <fullName evidence="2">Uncharacterized protein</fullName>
    </submittedName>
</protein>
<feature type="region of interest" description="Disordered" evidence="1">
    <location>
        <begin position="1"/>
        <end position="24"/>
    </location>
</feature>
<accession>A0A158EBU6</accession>
<dbReference type="Proteomes" id="UP000071859">
    <property type="component" value="Unassembled WGS sequence"/>
</dbReference>
<keyword evidence="3" id="KW-1185">Reference proteome</keyword>
<evidence type="ECO:0000313" key="3">
    <source>
        <dbReference type="Proteomes" id="UP000071859"/>
    </source>
</evidence>
<proteinExistence type="predicted"/>
<dbReference type="EMBL" id="FCOX02000062">
    <property type="protein sequence ID" value="SAL04362.1"/>
    <property type="molecule type" value="Genomic_DNA"/>
</dbReference>